<gene>
    <name evidence="1" type="ORF">SAMN04487995_4181</name>
</gene>
<dbReference type="OrthoDB" id="5365817at2"/>
<name>A0A1H6Y4C5_9BACT</name>
<dbReference type="Gene3D" id="2.60.120.10">
    <property type="entry name" value="Jelly Rolls"/>
    <property type="match status" value="1"/>
</dbReference>
<reference evidence="1 2" key="1">
    <citation type="submission" date="2016-10" db="EMBL/GenBank/DDBJ databases">
        <authorList>
            <person name="de Groot N.N."/>
        </authorList>
    </citation>
    <scope>NUCLEOTIDE SEQUENCE [LARGE SCALE GENOMIC DNA]</scope>
    <source>
        <strain evidence="1 2">DSM 19938</strain>
    </source>
</reference>
<dbReference type="Proteomes" id="UP000199532">
    <property type="component" value="Unassembled WGS sequence"/>
</dbReference>
<evidence type="ECO:0000313" key="1">
    <source>
        <dbReference type="EMBL" id="SEJ32032.1"/>
    </source>
</evidence>
<evidence type="ECO:0008006" key="3">
    <source>
        <dbReference type="Google" id="ProtNLM"/>
    </source>
</evidence>
<dbReference type="RefSeq" id="WP_090338170.1">
    <property type="nucleotide sequence ID" value="NZ_FNXY01000006.1"/>
</dbReference>
<dbReference type="AlphaFoldDB" id="A0A1H6Y4C5"/>
<organism evidence="1 2">
    <name type="scientific">Dyadobacter koreensis</name>
    <dbReference type="NCBI Taxonomy" id="408657"/>
    <lineage>
        <taxon>Bacteria</taxon>
        <taxon>Pseudomonadati</taxon>
        <taxon>Bacteroidota</taxon>
        <taxon>Cytophagia</taxon>
        <taxon>Cytophagales</taxon>
        <taxon>Spirosomataceae</taxon>
        <taxon>Dyadobacter</taxon>
    </lineage>
</organism>
<accession>A0A1H6Y4C5</accession>
<keyword evidence="2" id="KW-1185">Reference proteome</keyword>
<sequence>MSRSPLSPEDLHEELIQNNENQNVGDTLLFENDKVKVWHIGLQPGERIHYHRHNYDYFWVVLQDGKGISHQEDGSIVSFTFTKNQTSFQNILVNGSAIHDLENTGDGILEFITTELK</sequence>
<dbReference type="EMBL" id="FNXY01000006">
    <property type="protein sequence ID" value="SEJ32032.1"/>
    <property type="molecule type" value="Genomic_DNA"/>
</dbReference>
<dbReference type="InterPro" id="IPR011051">
    <property type="entry name" value="RmlC_Cupin_sf"/>
</dbReference>
<dbReference type="SUPFAM" id="SSF51182">
    <property type="entry name" value="RmlC-like cupins"/>
    <property type="match status" value="1"/>
</dbReference>
<evidence type="ECO:0000313" key="2">
    <source>
        <dbReference type="Proteomes" id="UP000199532"/>
    </source>
</evidence>
<proteinExistence type="predicted"/>
<protein>
    <recommendedName>
        <fullName evidence="3">Mannose-6-phosphate isomerase, cupin superfamily</fullName>
    </recommendedName>
</protein>
<dbReference type="InterPro" id="IPR014710">
    <property type="entry name" value="RmlC-like_jellyroll"/>
</dbReference>
<dbReference type="STRING" id="408657.SAMN04487995_4181"/>